<evidence type="ECO:0000259" key="9">
    <source>
        <dbReference type="PROSITE" id="PS50011"/>
    </source>
</evidence>
<organism evidence="10 11">
    <name type="scientific">Novipirellula aureliae</name>
    <dbReference type="NCBI Taxonomy" id="2527966"/>
    <lineage>
        <taxon>Bacteria</taxon>
        <taxon>Pseudomonadati</taxon>
        <taxon>Planctomycetota</taxon>
        <taxon>Planctomycetia</taxon>
        <taxon>Pirellulales</taxon>
        <taxon>Pirellulaceae</taxon>
        <taxon>Novipirellula</taxon>
    </lineage>
</organism>
<dbReference type="PROSITE" id="PS50011">
    <property type="entry name" value="PROTEIN_KINASE_DOM"/>
    <property type="match status" value="1"/>
</dbReference>
<accession>A0A5C6E7Z0</accession>
<dbReference type="PROSITE" id="PS00107">
    <property type="entry name" value="PROTEIN_KINASE_ATP"/>
    <property type="match status" value="1"/>
</dbReference>
<dbReference type="EC" id="2.7.11.1" evidence="2"/>
<evidence type="ECO:0000256" key="4">
    <source>
        <dbReference type="ARBA" id="ARBA00022741"/>
    </source>
</evidence>
<feature type="domain" description="Protein kinase" evidence="9">
    <location>
        <begin position="50"/>
        <end position="343"/>
    </location>
</feature>
<dbReference type="InterPro" id="IPR041664">
    <property type="entry name" value="AAA_16"/>
</dbReference>
<dbReference type="Gene3D" id="1.10.510.10">
    <property type="entry name" value="Transferase(Phosphotransferase) domain 1"/>
    <property type="match status" value="1"/>
</dbReference>
<feature type="compositionally biased region" description="Polar residues" evidence="8">
    <location>
        <begin position="277"/>
        <end position="286"/>
    </location>
</feature>
<dbReference type="Gene3D" id="3.30.200.20">
    <property type="entry name" value="Phosphorylase Kinase, domain 1"/>
    <property type="match status" value="1"/>
</dbReference>
<dbReference type="PROSITE" id="PS00108">
    <property type="entry name" value="PROTEIN_KINASE_ST"/>
    <property type="match status" value="1"/>
</dbReference>
<comment type="similarity">
    <text evidence="1">Belongs to the protein kinase superfamily. NEK Ser/Thr protein kinase family. NIMA subfamily.</text>
</comment>
<keyword evidence="11" id="KW-1185">Reference proteome</keyword>
<evidence type="ECO:0000256" key="5">
    <source>
        <dbReference type="ARBA" id="ARBA00022777"/>
    </source>
</evidence>
<dbReference type="InterPro" id="IPR027417">
    <property type="entry name" value="P-loop_NTPase"/>
</dbReference>
<dbReference type="SMART" id="SM00220">
    <property type="entry name" value="S_TKc"/>
    <property type="match status" value="1"/>
</dbReference>
<dbReference type="InterPro" id="IPR050660">
    <property type="entry name" value="NEK_Ser/Thr_kinase"/>
</dbReference>
<dbReference type="GO" id="GO:0004674">
    <property type="term" value="F:protein serine/threonine kinase activity"/>
    <property type="evidence" value="ECO:0007669"/>
    <property type="project" value="UniProtKB-EC"/>
</dbReference>
<dbReference type="RefSeq" id="WP_146598419.1">
    <property type="nucleotide sequence ID" value="NZ_SJPY01000001.1"/>
</dbReference>
<dbReference type="Gene3D" id="3.40.50.300">
    <property type="entry name" value="P-loop containing nucleotide triphosphate hydrolases"/>
    <property type="match status" value="1"/>
</dbReference>
<dbReference type="Pfam" id="PF00069">
    <property type="entry name" value="Pkinase"/>
    <property type="match status" value="1"/>
</dbReference>
<feature type="binding site" evidence="7">
    <location>
        <position position="85"/>
    </location>
    <ligand>
        <name>ATP</name>
        <dbReference type="ChEBI" id="CHEBI:30616"/>
    </ligand>
</feature>
<dbReference type="InterPro" id="IPR011009">
    <property type="entry name" value="Kinase-like_dom_sf"/>
</dbReference>
<comment type="caution">
    <text evidence="10">The sequence shown here is derived from an EMBL/GenBank/DDBJ whole genome shotgun (WGS) entry which is preliminary data.</text>
</comment>
<sequence>MRDEHNQLFPLHPSSDTKIRGQGDNETYQSDMRSETGEPPWKEGDKLGSFVLGQFLGKGSSGFVYRAFDQSTQRHCALKLLLPAKYEDLIRNKLGFRRMISLRHPGLMHVDRIYQLDRYTAFSMEEIEGLTFDRWRKSLLRSLREEPSVPLSDRSTDPIEAAYQKLLDLTRQYAAALAVMHSHGLVHRDIKPQNLMVDANGHGRVIDYGLVGTIDLDSDPKGFRDYLVGPRHYFAPETLWDQFYLPASDIFSLGLVVLETLHLLDRESQRDDEEAESSIQRSSANRQADEEKISEFFEDLSSNVPGTLREACQEMLASDPGDRPSAIELARLGSLATPSALWMESSIMGRDDELQICYSWVDSIFEGGAGRLHVEGASGIGKTRLIDEVEHYIKSKRWGQVFRAKCRRGENHPLQAFDQICDAIATRYMRSDREVMEVDPVSTEILHSAFPVLNNVVQASMSVDPAHKDSRRLDALEAGLRLSEQLRIVGPLILIIDDSQWADHDSLNILDRLQTASGGSLGIITISRPDADRQRIPPDVRLTLSELSEDAARLILTNAARRCRLTISEKLIQQIVDAAAGNPFCLIDFSEEFRPGGAFHDALTIAENGDESLSVETGVTPDLSQLWRKRFARLSADAKSVLALIVTAGQAVSMAQLVELAPRESKLDQIVSELAQQRLVQDDATGAECISIIHDGVAEGLLHAMEAESKQACHRAWAEYLSNQNDDDQLAARIAGHFFNADLPHEAVPYAIKAAAIAERYVAQTEAARWYARVIPFMSGPERLEKIRQAAIKFAEADRPAEAAHYFQILASEVEIDESVEHKIAATTLLMRSGHFDVARDQLGGLCRLLGLPVSKPDWLSKLRLLAVASSYKFEKTIQKYSIALRVGEDTRAHKRIDFCLEVARALSMFDNLHAAELNLAGTIYASRYGSESQKIMAEAGEAVFGCYDRGRTRIRSEMSLQQLLPRAIACGDRKVLGDVWAATVHSHSFAMRWKQVQSSLEICMQHYRSQTKPVRFEIAHTRWQESWALWNLGRWSSMLKLSAELEEDAKQRNDLFEWMSFSGGLGASAWLARDQVKECEQIRKENAKTVASNVGIQLFDFAEWLASIHLQVYLGHFDSAWDTFRSMERDLKRLPFSRVQLIRASVSLTGALICLHRLRENARDHAIDQNPIRKTRYYLRKLSREHNPYCDAVSSLYAGLLSALTAQTVSDRTRAKDRFSDAIEISTAEQLRPFQLAAQDALTILEGGESPGLLHERMVRHGIKRPDRFARLYTIELPG</sequence>
<keyword evidence="6 7" id="KW-0067">ATP-binding</keyword>
<dbReference type="AlphaFoldDB" id="A0A5C6E7Z0"/>
<dbReference type="GO" id="GO:0005524">
    <property type="term" value="F:ATP binding"/>
    <property type="evidence" value="ECO:0007669"/>
    <property type="project" value="UniProtKB-UniRule"/>
</dbReference>
<protein>
    <recommendedName>
        <fullName evidence="2">non-specific serine/threonine protein kinase</fullName>
        <ecNumber evidence="2">2.7.11.1</ecNumber>
    </recommendedName>
</protein>
<dbReference type="SUPFAM" id="SSF56112">
    <property type="entry name" value="Protein kinase-like (PK-like)"/>
    <property type="match status" value="1"/>
</dbReference>
<evidence type="ECO:0000256" key="1">
    <source>
        <dbReference type="ARBA" id="ARBA00010886"/>
    </source>
</evidence>
<evidence type="ECO:0000313" key="10">
    <source>
        <dbReference type="EMBL" id="TWU45773.1"/>
    </source>
</evidence>
<feature type="region of interest" description="Disordered" evidence="8">
    <location>
        <begin position="1"/>
        <end position="41"/>
    </location>
</feature>
<evidence type="ECO:0000256" key="7">
    <source>
        <dbReference type="PROSITE-ProRule" id="PRU10141"/>
    </source>
</evidence>
<dbReference type="InterPro" id="IPR000719">
    <property type="entry name" value="Prot_kinase_dom"/>
</dbReference>
<dbReference type="SUPFAM" id="SSF52540">
    <property type="entry name" value="P-loop containing nucleoside triphosphate hydrolases"/>
    <property type="match status" value="1"/>
</dbReference>
<name>A0A5C6E7Z0_9BACT</name>
<evidence type="ECO:0000256" key="8">
    <source>
        <dbReference type="SAM" id="MobiDB-lite"/>
    </source>
</evidence>
<dbReference type="InterPro" id="IPR008271">
    <property type="entry name" value="Ser/Thr_kinase_AS"/>
</dbReference>
<dbReference type="EMBL" id="SJPY01000001">
    <property type="protein sequence ID" value="TWU45773.1"/>
    <property type="molecule type" value="Genomic_DNA"/>
</dbReference>
<gene>
    <name evidence="10" type="primary">prkC_2</name>
    <name evidence="10" type="ORF">Q31b_09490</name>
</gene>
<dbReference type="Proteomes" id="UP000315471">
    <property type="component" value="Unassembled WGS sequence"/>
</dbReference>
<dbReference type="CDD" id="cd14014">
    <property type="entry name" value="STKc_PknB_like"/>
    <property type="match status" value="1"/>
</dbReference>
<reference evidence="10 11" key="1">
    <citation type="submission" date="2019-02" db="EMBL/GenBank/DDBJ databases">
        <title>Deep-cultivation of Planctomycetes and their phenomic and genomic characterization uncovers novel biology.</title>
        <authorList>
            <person name="Wiegand S."/>
            <person name="Jogler M."/>
            <person name="Boedeker C."/>
            <person name="Pinto D."/>
            <person name="Vollmers J."/>
            <person name="Rivas-Marin E."/>
            <person name="Kohn T."/>
            <person name="Peeters S.H."/>
            <person name="Heuer A."/>
            <person name="Rast P."/>
            <person name="Oberbeckmann S."/>
            <person name="Bunk B."/>
            <person name="Jeske O."/>
            <person name="Meyerdierks A."/>
            <person name="Storesund J.E."/>
            <person name="Kallscheuer N."/>
            <person name="Luecker S."/>
            <person name="Lage O.M."/>
            <person name="Pohl T."/>
            <person name="Merkel B.J."/>
            <person name="Hornburger P."/>
            <person name="Mueller R.-W."/>
            <person name="Bruemmer F."/>
            <person name="Labrenz M."/>
            <person name="Spormann A.M."/>
            <person name="Op Den Camp H."/>
            <person name="Overmann J."/>
            <person name="Amann R."/>
            <person name="Jetten M.S.M."/>
            <person name="Mascher T."/>
            <person name="Medema M.H."/>
            <person name="Devos D.P."/>
            <person name="Kaster A.-K."/>
            <person name="Ovreas L."/>
            <person name="Rohde M."/>
            <person name="Galperin M.Y."/>
            <person name="Jogler C."/>
        </authorList>
    </citation>
    <scope>NUCLEOTIDE SEQUENCE [LARGE SCALE GENOMIC DNA]</scope>
    <source>
        <strain evidence="10 11">Q31b</strain>
    </source>
</reference>
<dbReference type="OrthoDB" id="5476445at2"/>
<proteinExistence type="inferred from homology"/>
<dbReference type="InterPro" id="IPR017441">
    <property type="entry name" value="Protein_kinase_ATP_BS"/>
</dbReference>
<keyword evidence="3 10" id="KW-0808">Transferase</keyword>
<feature type="compositionally biased region" description="Basic and acidic residues" evidence="8">
    <location>
        <begin position="32"/>
        <end position="41"/>
    </location>
</feature>
<evidence type="ECO:0000256" key="3">
    <source>
        <dbReference type="ARBA" id="ARBA00022679"/>
    </source>
</evidence>
<evidence type="ECO:0000256" key="2">
    <source>
        <dbReference type="ARBA" id="ARBA00012513"/>
    </source>
</evidence>
<feature type="region of interest" description="Disordered" evidence="8">
    <location>
        <begin position="267"/>
        <end position="289"/>
    </location>
</feature>
<evidence type="ECO:0000313" key="11">
    <source>
        <dbReference type="Proteomes" id="UP000315471"/>
    </source>
</evidence>
<evidence type="ECO:0000256" key="6">
    <source>
        <dbReference type="ARBA" id="ARBA00022840"/>
    </source>
</evidence>
<dbReference type="Pfam" id="PF13191">
    <property type="entry name" value="AAA_16"/>
    <property type="match status" value="1"/>
</dbReference>
<dbReference type="PANTHER" id="PTHR43671">
    <property type="entry name" value="SERINE/THREONINE-PROTEIN KINASE NEK"/>
    <property type="match status" value="1"/>
</dbReference>
<keyword evidence="5 10" id="KW-0418">Kinase</keyword>
<dbReference type="PANTHER" id="PTHR43671:SF13">
    <property type="entry name" value="SERINE_THREONINE-PROTEIN KINASE NEK2"/>
    <property type="match status" value="1"/>
</dbReference>
<keyword evidence="4 7" id="KW-0547">Nucleotide-binding</keyword>